<proteinExistence type="predicted"/>
<dbReference type="InterPro" id="IPR039422">
    <property type="entry name" value="MarR/SlyA-like"/>
</dbReference>
<dbReference type="GO" id="GO:0003700">
    <property type="term" value="F:DNA-binding transcription factor activity"/>
    <property type="evidence" value="ECO:0007669"/>
    <property type="project" value="InterPro"/>
</dbReference>
<evidence type="ECO:0000313" key="3">
    <source>
        <dbReference type="Proteomes" id="UP000742786"/>
    </source>
</evidence>
<evidence type="ECO:0000259" key="1">
    <source>
        <dbReference type="PROSITE" id="PS50995"/>
    </source>
</evidence>
<evidence type="ECO:0000313" key="2">
    <source>
        <dbReference type="EMBL" id="CAG4885073.1"/>
    </source>
</evidence>
<organism evidence="2 3">
    <name type="scientific">Georgfuchsia toluolica</name>
    <dbReference type="NCBI Taxonomy" id="424218"/>
    <lineage>
        <taxon>Bacteria</taxon>
        <taxon>Pseudomonadati</taxon>
        <taxon>Pseudomonadota</taxon>
        <taxon>Betaproteobacteria</taxon>
        <taxon>Nitrosomonadales</taxon>
        <taxon>Sterolibacteriaceae</taxon>
        <taxon>Georgfuchsia</taxon>
    </lineage>
</organism>
<reference evidence="2" key="1">
    <citation type="submission" date="2021-04" db="EMBL/GenBank/DDBJ databases">
        <authorList>
            <person name="Hornung B."/>
        </authorList>
    </citation>
    <scope>NUCLEOTIDE SEQUENCE</scope>
    <source>
        <strain evidence="2">G5G6</strain>
    </source>
</reference>
<dbReference type="SUPFAM" id="SSF46785">
    <property type="entry name" value="Winged helix' DNA-binding domain"/>
    <property type="match status" value="1"/>
</dbReference>
<dbReference type="PANTHER" id="PTHR33164">
    <property type="entry name" value="TRANSCRIPTIONAL REGULATOR, MARR FAMILY"/>
    <property type="match status" value="1"/>
</dbReference>
<dbReference type="PANTHER" id="PTHR33164:SF43">
    <property type="entry name" value="HTH-TYPE TRANSCRIPTIONAL REPRESSOR YETL"/>
    <property type="match status" value="1"/>
</dbReference>
<dbReference type="Gene3D" id="1.10.10.10">
    <property type="entry name" value="Winged helix-like DNA-binding domain superfamily/Winged helix DNA-binding domain"/>
    <property type="match status" value="1"/>
</dbReference>
<dbReference type="Pfam" id="PF12802">
    <property type="entry name" value="MarR_2"/>
    <property type="match status" value="1"/>
</dbReference>
<sequence length="157" mass="17556">MKKSSSRKSVVPGSGQGTTLGKADFEKLSHFRYRLRCFLRLSEDLCQKHGLTQLQYLLLLHVKGFPGRDWATIGELAEKLQAKHNGTVALVDRCEKAGLVKRIARKEDRRQVAVHLQPKGAQLLESLAALHQPELQLLREEFNLPAWGGPAAVEVEP</sequence>
<dbReference type="GO" id="GO:0006950">
    <property type="term" value="P:response to stress"/>
    <property type="evidence" value="ECO:0007669"/>
    <property type="project" value="TreeGrafter"/>
</dbReference>
<dbReference type="InterPro" id="IPR000835">
    <property type="entry name" value="HTH_MarR-typ"/>
</dbReference>
<dbReference type="SMART" id="SM00347">
    <property type="entry name" value="HTH_MARR"/>
    <property type="match status" value="1"/>
</dbReference>
<dbReference type="RefSeq" id="WP_220636858.1">
    <property type="nucleotide sequence ID" value="NZ_CAJQUM010000001.1"/>
</dbReference>
<dbReference type="EMBL" id="CAJQUM010000001">
    <property type="protein sequence ID" value="CAG4885073.1"/>
    <property type="molecule type" value="Genomic_DNA"/>
</dbReference>
<dbReference type="Proteomes" id="UP000742786">
    <property type="component" value="Unassembled WGS sequence"/>
</dbReference>
<dbReference type="PROSITE" id="PS50995">
    <property type="entry name" value="HTH_MARR_2"/>
    <property type="match status" value="1"/>
</dbReference>
<dbReference type="InterPro" id="IPR036388">
    <property type="entry name" value="WH-like_DNA-bd_sf"/>
</dbReference>
<dbReference type="InterPro" id="IPR036390">
    <property type="entry name" value="WH_DNA-bd_sf"/>
</dbReference>
<keyword evidence="3" id="KW-1185">Reference proteome</keyword>
<name>A0A916NIY0_9PROT</name>
<protein>
    <submittedName>
        <fullName evidence="2">MarR family transcriptional regulator</fullName>
    </submittedName>
</protein>
<gene>
    <name evidence="2" type="ORF">GTOL_12956</name>
</gene>
<dbReference type="AlphaFoldDB" id="A0A916NIY0"/>
<accession>A0A916NIY0</accession>
<comment type="caution">
    <text evidence="2">The sequence shown here is derived from an EMBL/GenBank/DDBJ whole genome shotgun (WGS) entry which is preliminary data.</text>
</comment>
<feature type="domain" description="HTH marR-type" evidence="1">
    <location>
        <begin position="21"/>
        <end position="157"/>
    </location>
</feature>